<dbReference type="Proteomes" id="UP000689129">
    <property type="component" value="Unassembled WGS sequence"/>
</dbReference>
<feature type="domain" description="N-acetyltransferase" evidence="3">
    <location>
        <begin position="142"/>
        <end position="276"/>
    </location>
</feature>
<accession>A0A8I3AQQ4</accession>
<feature type="compositionally biased region" description="Polar residues" evidence="2">
    <location>
        <begin position="84"/>
        <end position="93"/>
    </location>
</feature>
<dbReference type="InterPro" id="IPR050769">
    <property type="entry name" value="NAT_camello-type"/>
</dbReference>
<dbReference type="OrthoDB" id="41532at2759"/>
<evidence type="ECO:0000259" key="3">
    <source>
        <dbReference type="PROSITE" id="PS51186"/>
    </source>
</evidence>
<proteinExistence type="predicted"/>
<protein>
    <recommendedName>
        <fullName evidence="3">N-acetyltransferase domain-containing protein</fullName>
    </recommendedName>
</protein>
<dbReference type="GO" id="GO:0008080">
    <property type="term" value="F:N-acetyltransferase activity"/>
    <property type="evidence" value="ECO:0007669"/>
    <property type="project" value="InterPro"/>
</dbReference>
<feature type="region of interest" description="Disordered" evidence="2">
    <location>
        <begin position="75"/>
        <end position="111"/>
    </location>
</feature>
<dbReference type="PROSITE" id="PS51186">
    <property type="entry name" value="GNAT"/>
    <property type="match status" value="1"/>
</dbReference>
<dbReference type="PANTHER" id="PTHR13947:SF37">
    <property type="entry name" value="LD18367P"/>
    <property type="match status" value="1"/>
</dbReference>
<organism evidence="4 5">
    <name type="scientific">Verticillium longisporum</name>
    <name type="common">Verticillium dahliae var. longisporum</name>
    <dbReference type="NCBI Taxonomy" id="100787"/>
    <lineage>
        <taxon>Eukaryota</taxon>
        <taxon>Fungi</taxon>
        <taxon>Dikarya</taxon>
        <taxon>Ascomycota</taxon>
        <taxon>Pezizomycotina</taxon>
        <taxon>Sordariomycetes</taxon>
        <taxon>Hypocreomycetidae</taxon>
        <taxon>Glomerellales</taxon>
        <taxon>Plectosphaerellaceae</taxon>
        <taxon>Verticillium</taxon>
    </lineage>
</organism>
<evidence type="ECO:0000313" key="4">
    <source>
        <dbReference type="EMBL" id="KAG7135373.1"/>
    </source>
</evidence>
<dbReference type="AlphaFoldDB" id="A0A8I3AQQ4"/>
<dbReference type="InterPro" id="IPR000182">
    <property type="entry name" value="GNAT_dom"/>
</dbReference>
<dbReference type="CDD" id="cd04301">
    <property type="entry name" value="NAT_SF"/>
    <property type="match status" value="1"/>
</dbReference>
<evidence type="ECO:0000313" key="5">
    <source>
        <dbReference type="Proteomes" id="UP000689129"/>
    </source>
</evidence>
<reference evidence="4" key="1">
    <citation type="journal article" date="2021" name="Mol. Plant Pathol.">
        <title>A 20-kb lineage-specific genomic region tames virulence in pathogenic amphidiploid Verticillium longisporum.</title>
        <authorList>
            <person name="Harting R."/>
            <person name="Starke J."/>
            <person name="Kusch H."/>
            <person name="Poggeler S."/>
            <person name="Maurus I."/>
            <person name="Schluter R."/>
            <person name="Landesfeind M."/>
            <person name="Bulla I."/>
            <person name="Nowrousian M."/>
            <person name="de Jonge R."/>
            <person name="Stahlhut G."/>
            <person name="Hoff K.J."/>
            <person name="Asshauer K.P."/>
            <person name="Thurmer A."/>
            <person name="Stanke M."/>
            <person name="Daniel R."/>
            <person name="Morgenstern B."/>
            <person name="Thomma B.P.H.J."/>
            <person name="Kronstad J.W."/>
            <person name="Braus-Stromeyer S.A."/>
            <person name="Braus G.H."/>
        </authorList>
    </citation>
    <scope>NUCLEOTIDE SEQUENCE</scope>
    <source>
        <strain evidence="4">Vl32</strain>
    </source>
</reference>
<sequence>MVANHLAGKVNSHVSRDLTQDLESIQHVLTDTRLSIPALQLLLKIGNQCSMPSLDKDDAISDAALQELVQMDLVTPTDPPRLTPQGTASTQAALNHHAGPGDRRTAPSPPAVRVLPGYRPGFLARCLDMHMAYYPAITGWGLAFETALARDFGDILARLASSPTSQVWAALGPDDGILGTVLLDARDADADADVAGAAPRRRSAQLKGFIIDPAARGLGVGRKMLDAVMAHVRAAGVEEVMLHTMGSLGAAVHLYRGAGFVVESMYEQVLWEVSLPQMSLVWRADGGAAVQAAELGPL</sequence>
<dbReference type="PANTHER" id="PTHR13947">
    <property type="entry name" value="GNAT FAMILY N-ACETYLTRANSFERASE"/>
    <property type="match status" value="1"/>
</dbReference>
<keyword evidence="1" id="KW-0808">Transferase</keyword>
<evidence type="ECO:0000256" key="2">
    <source>
        <dbReference type="SAM" id="MobiDB-lite"/>
    </source>
</evidence>
<name>A0A8I3AQQ4_VERLO</name>
<dbReference type="Pfam" id="PF00583">
    <property type="entry name" value="Acetyltransf_1"/>
    <property type="match status" value="1"/>
</dbReference>
<dbReference type="EMBL" id="JAEMWZ010000121">
    <property type="protein sequence ID" value="KAG7135373.1"/>
    <property type="molecule type" value="Genomic_DNA"/>
</dbReference>
<comment type="caution">
    <text evidence="4">The sequence shown here is derived from an EMBL/GenBank/DDBJ whole genome shotgun (WGS) entry which is preliminary data.</text>
</comment>
<evidence type="ECO:0000256" key="1">
    <source>
        <dbReference type="ARBA" id="ARBA00022679"/>
    </source>
</evidence>
<gene>
    <name evidence="4" type="ORF">HYQ45_006819</name>
</gene>